<dbReference type="PANTHER" id="PTHR42899">
    <property type="entry name" value="SPERMATOGENESIS-ASSOCIATED PROTEIN 20"/>
    <property type="match status" value="1"/>
</dbReference>
<name>A0A5B9QCS4_9BACT</name>
<dbReference type="GO" id="GO:0016787">
    <property type="term" value="F:hydrolase activity"/>
    <property type="evidence" value="ECO:0007669"/>
    <property type="project" value="UniProtKB-KW"/>
</dbReference>
<evidence type="ECO:0000259" key="1">
    <source>
        <dbReference type="Pfam" id="PF03190"/>
    </source>
</evidence>
<dbReference type="Gene3D" id="1.50.10.20">
    <property type="match status" value="2"/>
</dbReference>
<dbReference type="InterPro" id="IPR036249">
    <property type="entry name" value="Thioredoxin-like_sf"/>
</dbReference>
<accession>A0A5B9QCS4</accession>
<evidence type="ECO:0000313" key="3">
    <source>
        <dbReference type="Proteomes" id="UP000323917"/>
    </source>
</evidence>
<dbReference type="EMBL" id="CP042913">
    <property type="protein sequence ID" value="QEG36867.1"/>
    <property type="molecule type" value="Genomic_DNA"/>
</dbReference>
<protein>
    <submittedName>
        <fullName evidence="2">Glycosyl Hydrolase Family 88</fullName>
    </submittedName>
</protein>
<dbReference type="PANTHER" id="PTHR42899:SF1">
    <property type="entry name" value="SPERMATOGENESIS-ASSOCIATED PROTEIN 20"/>
    <property type="match status" value="1"/>
</dbReference>
<dbReference type="InterPro" id="IPR004879">
    <property type="entry name" value="Ssp411-like_TRX"/>
</dbReference>
<evidence type="ECO:0000313" key="2">
    <source>
        <dbReference type="EMBL" id="QEG36867.1"/>
    </source>
</evidence>
<dbReference type="Proteomes" id="UP000323917">
    <property type="component" value="Chromosome"/>
</dbReference>
<dbReference type="CDD" id="cd02955">
    <property type="entry name" value="SSP411"/>
    <property type="match status" value="1"/>
</dbReference>
<dbReference type="InterPro" id="IPR024705">
    <property type="entry name" value="Ssp411"/>
</dbReference>
<dbReference type="SUPFAM" id="SSF48208">
    <property type="entry name" value="Six-hairpin glycosidases"/>
    <property type="match status" value="1"/>
</dbReference>
<gene>
    <name evidence="2" type="ORF">Pr1d_42040</name>
</gene>
<sequence length="691" mass="76658">MPNRLANESSPYLLQHKDNPVDWYPWGPEALELARKEEKPIFLSIGYSACHWCHVMEHESFENEAIAKSLNEKFVCIKVDREERPDLDQVYMNAVQMLTGRGGWPMSVFLTPDLKPFYGGTYWPPEPKHGMPGFGQVIDAVAGAWINNRDAALETAERLTAELSKSVQGSGAEAKVSASWIAGAAGHFRQSYDSSYGGFGGAPKFPAPMSLRLLMRDWYRRQEQSSLDMVRGTLDHMAAGGIYDHLGGGFARYSVDARWLVPHFEKMLYDNAQLALAYLEAYQITGDENYAQVVRETLDYVLRDMTDPAGGFYSSEDADSEGVEGKFYTWTPEQLREVLDDSAAATFAKIYDVSEEGNFEHSNILNLPKIIDQHAKIMGRDSAELHRELAESRSKLFTAREKRIHPHKDDKVLVAWNGLTIEALAEAGAVLDEPKYLAAAEKAADFLLSDLREADGRLLHTWRHGEAKVQAYLDDYTYLANGLITLYEATFVARYLEEAISLMDVVLARFADEEQGGFFFTADDQEKLLVRNKDFTDNAVPSGNAMAALILVKLGKLTCNKQYLDSATRTVQGAAELATRYPSATAQTLLAVDLLVGPTYEMVLAADLASEESKQVISKLHEQFLPNKVLALASDHAPAALAELLRGKEMQAKAPTLYICEGFTCQAPAQGKEEILHAVEALGANLPTLSQ</sequence>
<keyword evidence="3" id="KW-1185">Reference proteome</keyword>
<dbReference type="OrthoDB" id="9762614at2"/>
<keyword evidence="2" id="KW-0378">Hydrolase</keyword>
<dbReference type="InterPro" id="IPR008928">
    <property type="entry name" value="6-hairpin_glycosidase_sf"/>
</dbReference>
<dbReference type="Gene3D" id="3.40.30.10">
    <property type="entry name" value="Glutaredoxin"/>
    <property type="match status" value="1"/>
</dbReference>
<dbReference type="Pfam" id="PF03190">
    <property type="entry name" value="Thioredox_DsbH"/>
    <property type="match status" value="1"/>
</dbReference>
<dbReference type="RefSeq" id="WP_148075167.1">
    <property type="nucleotide sequence ID" value="NZ_CP042913.1"/>
</dbReference>
<dbReference type="AlphaFoldDB" id="A0A5B9QCS4"/>
<dbReference type="SUPFAM" id="SSF52833">
    <property type="entry name" value="Thioredoxin-like"/>
    <property type="match status" value="1"/>
</dbReference>
<organism evidence="2 3">
    <name type="scientific">Bythopirellula goksoeyrii</name>
    <dbReference type="NCBI Taxonomy" id="1400387"/>
    <lineage>
        <taxon>Bacteria</taxon>
        <taxon>Pseudomonadati</taxon>
        <taxon>Planctomycetota</taxon>
        <taxon>Planctomycetia</taxon>
        <taxon>Pirellulales</taxon>
        <taxon>Lacipirellulaceae</taxon>
        <taxon>Bythopirellula</taxon>
    </lineage>
</organism>
<dbReference type="PIRSF" id="PIRSF006402">
    <property type="entry name" value="UCP006402_thioredoxin"/>
    <property type="match status" value="1"/>
</dbReference>
<proteinExistence type="predicted"/>
<reference evidence="2 3" key="1">
    <citation type="submission" date="2019-08" db="EMBL/GenBank/DDBJ databases">
        <title>Deep-cultivation of Planctomycetes and their phenomic and genomic characterization uncovers novel biology.</title>
        <authorList>
            <person name="Wiegand S."/>
            <person name="Jogler M."/>
            <person name="Boedeker C."/>
            <person name="Pinto D."/>
            <person name="Vollmers J."/>
            <person name="Rivas-Marin E."/>
            <person name="Kohn T."/>
            <person name="Peeters S.H."/>
            <person name="Heuer A."/>
            <person name="Rast P."/>
            <person name="Oberbeckmann S."/>
            <person name="Bunk B."/>
            <person name="Jeske O."/>
            <person name="Meyerdierks A."/>
            <person name="Storesund J.E."/>
            <person name="Kallscheuer N."/>
            <person name="Luecker S."/>
            <person name="Lage O.M."/>
            <person name="Pohl T."/>
            <person name="Merkel B.J."/>
            <person name="Hornburger P."/>
            <person name="Mueller R.-W."/>
            <person name="Bruemmer F."/>
            <person name="Labrenz M."/>
            <person name="Spormann A.M."/>
            <person name="Op den Camp H."/>
            <person name="Overmann J."/>
            <person name="Amann R."/>
            <person name="Jetten M.S.M."/>
            <person name="Mascher T."/>
            <person name="Medema M.H."/>
            <person name="Devos D.P."/>
            <person name="Kaster A.-K."/>
            <person name="Ovreas L."/>
            <person name="Rohde M."/>
            <person name="Galperin M.Y."/>
            <person name="Jogler C."/>
        </authorList>
    </citation>
    <scope>NUCLEOTIDE SEQUENCE [LARGE SCALE GENOMIC DNA]</scope>
    <source>
        <strain evidence="2 3">Pr1d</strain>
    </source>
</reference>
<dbReference type="KEGG" id="bgok:Pr1d_42040"/>
<dbReference type="GO" id="GO:0005975">
    <property type="term" value="P:carbohydrate metabolic process"/>
    <property type="evidence" value="ECO:0007669"/>
    <property type="project" value="InterPro"/>
</dbReference>
<feature type="domain" description="Spermatogenesis-associated protein 20-like TRX" evidence="1">
    <location>
        <begin position="2"/>
        <end position="163"/>
    </location>
</feature>